<dbReference type="AlphaFoldDB" id="A0A1I3VY47"/>
<organism evidence="3 4">
    <name type="scientific">Methylocapsa palsarum</name>
    <dbReference type="NCBI Taxonomy" id="1612308"/>
    <lineage>
        <taxon>Bacteria</taxon>
        <taxon>Pseudomonadati</taxon>
        <taxon>Pseudomonadota</taxon>
        <taxon>Alphaproteobacteria</taxon>
        <taxon>Hyphomicrobiales</taxon>
        <taxon>Beijerinckiaceae</taxon>
        <taxon>Methylocapsa</taxon>
    </lineage>
</organism>
<reference evidence="3 4" key="1">
    <citation type="submission" date="2016-10" db="EMBL/GenBank/DDBJ databases">
        <authorList>
            <person name="de Groot N.N."/>
        </authorList>
    </citation>
    <scope>NUCLEOTIDE SEQUENCE [LARGE SCALE GENOMIC DNA]</scope>
    <source>
        <strain evidence="3 4">NE2</strain>
    </source>
</reference>
<dbReference type="PROSITE" id="PS50206">
    <property type="entry name" value="RHODANESE_3"/>
    <property type="match status" value="1"/>
</dbReference>
<keyword evidence="1" id="KW-0732">Signal</keyword>
<keyword evidence="4" id="KW-1185">Reference proteome</keyword>
<dbReference type="OrthoDB" id="30052at2"/>
<dbReference type="EMBL" id="FOSN01000001">
    <property type="protein sequence ID" value="SFK00298.1"/>
    <property type="molecule type" value="Genomic_DNA"/>
</dbReference>
<name>A0A1I3VY47_9HYPH</name>
<dbReference type="Proteomes" id="UP000198755">
    <property type="component" value="Unassembled WGS sequence"/>
</dbReference>
<feature type="signal peptide" evidence="1">
    <location>
        <begin position="1"/>
        <end position="23"/>
    </location>
</feature>
<evidence type="ECO:0000259" key="2">
    <source>
        <dbReference type="PROSITE" id="PS50206"/>
    </source>
</evidence>
<dbReference type="InterPro" id="IPR001763">
    <property type="entry name" value="Rhodanese-like_dom"/>
</dbReference>
<evidence type="ECO:0000313" key="4">
    <source>
        <dbReference type="Proteomes" id="UP000198755"/>
    </source>
</evidence>
<dbReference type="SUPFAM" id="SSF52821">
    <property type="entry name" value="Rhodanese/Cell cycle control phosphatase"/>
    <property type="match status" value="1"/>
</dbReference>
<dbReference type="CDD" id="cd00158">
    <property type="entry name" value="RHOD"/>
    <property type="match status" value="1"/>
</dbReference>
<gene>
    <name evidence="3" type="ORF">SAMN05444581_101209</name>
</gene>
<dbReference type="InterPro" id="IPR036873">
    <property type="entry name" value="Rhodanese-like_dom_sf"/>
</dbReference>
<dbReference type="STRING" id="1612308.SAMN05444581_101209"/>
<sequence length="154" mass="15935">MYGKHLFIAAAAAAAISASFAWAAEQAAPAPAAEYKYKSPQLKRAELDALLAKPESLLVIDVRRPDELTAIGGLPVYLSIQAKDLESNLAYIPRERVIVTVSNHAGRAGAAADLLVSRGFNVAGAVGAQNYEAEGGALTKVAPPAPAPKSADAK</sequence>
<dbReference type="RefSeq" id="WP_091677381.1">
    <property type="nucleotide sequence ID" value="NZ_FOSN01000001.1"/>
</dbReference>
<feature type="chain" id="PRO_5011441637" evidence="1">
    <location>
        <begin position="24"/>
        <end position="154"/>
    </location>
</feature>
<proteinExistence type="predicted"/>
<accession>A0A1I3VY47</accession>
<keyword evidence="3" id="KW-0808">Transferase</keyword>
<feature type="domain" description="Rhodanese" evidence="2">
    <location>
        <begin position="53"/>
        <end position="140"/>
    </location>
</feature>
<evidence type="ECO:0000256" key="1">
    <source>
        <dbReference type="SAM" id="SignalP"/>
    </source>
</evidence>
<dbReference type="Gene3D" id="3.40.250.10">
    <property type="entry name" value="Rhodanese-like domain"/>
    <property type="match status" value="1"/>
</dbReference>
<evidence type="ECO:0000313" key="3">
    <source>
        <dbReference type="EMBL" id="SFK00298.1"/>
    </source>
</evidence>
<dbReference type="GO" id="GO:0016740">
    <property type="term" value="F:transferase activity"/>
    <property type="evidence" value="ECO:0007669"/>
    <property type="project" value="UniProtKB-KW"/>
</dbReference>
<protein>
    <submittedName>
        <fullName evidence="3">Rhodanese-related sulfurtransferase</fullName>
    </submittedName>
</protein>